<dbReference type="Pfam" id="PF20684">
    <property type="entry name" value="Fung_rhodopsin"/>
    <property type="match status" value="1"/>
</dbReference>
<reference evidence="9 10" key="1">
    <citation type="submission" date="2015-04" db="EMBL/GenBank/DDBJ databases">
        <authorList>
            <person name="Syromyatnikov M.Y."/>
            <person name="Popov V.N."/>
        </authorList>
    </citation>
    <scope>NUCLEOTIDE SEQUENCE [LARGE SCALE GENOMIC DNA]</scope>
    <source>
        <strain evidence="9">WF-38-12</strain>
    </source>
</reference>
<dbReference type="PANTHER" id="PTHR33048:SF151">
    <property type="entry name" value="INTEGRAL MEMBRANE PROTEIN"/>
    <property type="match status" value="1"/>
</dbReference>
<comment type="similarity">
    <text evidence="5">Belongs to the SAT4 family.</text>
</comment>
<gene>
    <name evidence="9" type="ORF">PISL3812_05322</name>
</gene>
<feature type="domain" description="Rhodopsin" evidence="8">
    <location>
        <begin position="30"/>
        <end position="264"/>
    </location>
</feature>
<evidence type="ECO:0000256" key="1">
    <source>
        <dbReference type="ARBA" id="ARBA00004141"/>
    </source>
</evidence>
<dbReference type="STRING" id="28573.A0A0U1LY76"/>
<organism evidence="9 10">
    <name type="scientific">Talaromyces islandicus</name>
    <name type="common">Penicillium islandicum</name>
    <dbReference type="NCBI Taxonomy" id="28573"/>
    <lineage>
        <taxon>Eukaryota</taxon>
        <taxon>Fungi</taxon>
        <taxon>Dikarya</taxon>
        <taxon>Ascomycota</taxon>
        <taxon>Pezizomycotina</taxon>
        <taxon>Eurotiomycetes</taxon>
        <taxon>Eurotiomycetidae</taxon>
        <taxon>Eurotiales</taxon>
        <taxon>Trichocomaceae</taxon>
        <taxon>Talaromyces</taxon>
        <taxon>Talaromyces sect. Islandici</taxon>
    </lineage>
</organism>
<evidence type="ECO:0000256" key="3">
    <source>
        <dbReference type="ARBA" id="ARBA00022989"/>
    </source>
</evidence>
<proteinExistence type="inferred from homology"/>
<feature type="transmembrane region" description="Helical" evidence="7">
    <location>
        <begin position="166"/>
        <end position="190"/>
    </location>
</feature>
<dbReference type="OMA" id="ILYAWNL"/>
<evidence type="ECO:0000256" key="2">
    <source>
        <dbReference type="ARBA" id="ARBA00022692"/>
    </source>
</evidence>
<feature type="region of interest" description="Disordered" evidence="6">
    <location>
        <begin position="284"/>
        <end position="304"/>
    </location>
</feature>
<dbReference type="InterPro" id="IPR052337">
    <property type="entry name" value="SAT4-like"/>
</dbReference>
<evidence type="ECO:0000256" key="7">
    <source>
        <dbReference type="SAM" id="Phobius"/>
    </source>
</evidence>
<evidence type="ECO:0000256" key="6">
    <source>
        <dbReference type="SAM" id="MobiDB-lite"/>
    </source>
</evidence>
<evidence type="ECO:0000259" key="8">
    <source>
        <dbReference type="Pfam" id="PF20684"/>
    </source>
</evidence>
<feature type="transmembrane region" description="Helical" evidence="7">
    <location>
        <begin position="202"/>
        <end position="228"/>
    </location>
</feature>
<keyword evidence="3 7" id="KW-1133">Transmembrane helix</keyword>
<feature type="transmembrane region" description="Helical" evidence="7">
    <location>
        <begin position="54"/>
        <end position="75"/>
    </location>
</feature>
<keyword evidence="4 7" id="KW-0472">Membrane</keyword>
<feature type="transmembrane region" description="Helical" evidence="7">
    <location>
        <begin position="12"/>
        <end position="33"/>
    </location>
</feature>
<dbReference type="GO" id="GO:0016020">
    <property type="term" value="C:membrane"/>
    <property type="evidence" value="ECO:0007669"/>
    <property type="project" value="UniProtKB-SubCell"/>
</dbReference>
<keyword evidence="10" id="KW-1185">Reference proteome</keyword>
<dbReference type="InterPro" id="IPR049326">
    <property type="entry name" value="Rhodopsin_dom_fungi"/>
</dbReference>
<feature type="compositionally biased region" description="Polar residues" evidence="6">
    <location>
        <begin position="284"/>
        <end position="296"/>
    </location>
</feature>
<evidence type="ECO:0000313" key="10">
    <source>
        <dbReference type="Proteomes" id="UP000054383"/>
    </source>
</evidence>
<dbReference type="OrthoDB" id="4221392at2759"/>
<accession>A0A0U1LY76</accession>
<comment type="subcellular location">
    <subcellularLocation>
        <location evidence="1">Membrane</location>
        <topology evidence="1">Multi-pass membrane protein</topology>
    </subcellularLocation>
</comment>
<evidence type="ECO:0000313" key="9">
    <source>
        <dbReference type="EMBL" id="CRG88293.1"/>
    </source>
</evidence>
<feature type="transmembrane region" description="Helical" evidence="7">
    <location>
        <begin position="95"/>
        <end position="113"/>
    </location>
</feature>
<dbReference type="EMBL" id="CVMT01000004">
    <property type="protein sequence ID" value="CRG88293.1"/>
    <property type="molecule type" value="Genomic_DNA"/>
</dbReference>
<name>A0A0U1LY76_TALIS</name>
<dbReference type="AlphaFoldDB" id="A0A0U1LY76"/>
<evidence type="ECO:0000256" key="4">
    <source>
        <dbReference type="ARBA" id="ARBA00023136"/>
    </source>
</evidence>
<dbReference type="PANTHER" id="PTHR33048">
    <property type="entry name" value="PTH11-LIKE INTEGRAL MEMBRANE PROTEIN (AFU_ORTHOLOGUE AFUA_5G11245)"/>
    <property type="match status" value="1"/>
</dbReference>
<sequence length="386" mass="43494">MSIKDADNLQPWSIAVTTAMTALALVFICLRLLSRYERKQALWWDDYMIMFSMAWNFLVVTFIYLMIHAGMGLHVTEVGMDGAVLVAKFLVVAEVLYVYNLVWTKLSFLLLYYRIFHFSYFKKWAYLIGGFVVMWVIIITFLFIFICVPVQKLWYPQLPGHCINQVGTWIANAASTIATDLAILILPIPQIWKLHLGKVEKIALTVTFSLGFFVVFASVYRFTVLFSYSATDPTYTLAPTVAWTSIEMSAGIMSACLPTMRPALMFLFRAVGLKNLMSSWSSHGSSNATTNSQGTGTVDGGGINSKLRKESTFKRLHDGSFGDRIDWSLAAPATATLRPDDCPAMVTRVMGSPGRLESLEMDEVPLHNIRVRTDFRRTDKETMQSI</sequence>
<evidence type="ECO:0000256" key="5">
    <source>
        <dbReference type="ARBA" id="ARBA00038359"/>
    </source>
</evidence>
<feature type="transmembrane region" description="Helical" evidence="7">
    <location>
        <begin position="125"/>
        <end position="146"/>
    </location>
</feature>
<feature type="transmembrane region" description="Helical" evidence="7">
    <location>
        <begin position="248"/>
        <end position="268"/>
    </location>
</feature>
<keyword evidence="2 7" id="KW-0812">Transmembrane</keyword>
<protein>
    <recommendedName>
        <fullName evidence="8">Rhodopsin domain-containing protein</fullName>
    </recommendedName>
</protein>
<dbReference type="Proteomes" id="UP000054383">
    <property type="component" value="Unassembled WGS sequence"/>
</dbReference>